<gene>
    <name evidence="1" type="ORF">GCM10010840_33800</name>
</gene>
<evidence type="ECO:0000313" key="2">
    <source>
        <dbReference type="Proteomes" id="UP000639973"/>
    </source>
</evidence>
<accession>A0ABQ2GET8</accession>
<sequence length="56" mass="6153">MTCDQLPNRRVNAWLSGGQWGMVREQVLALALSWGGVDGAALKAWQQAGWLSGFYT</sequence>
<comment type="caution">
    <text evidence="1">The sequence shown here is derived from an EMBL/GenBank/DDBJ whole genome shotgun (WGS) entry which is preliminary data.</text>
</comment>
<evidence type="ECO:0000313" key="1">
    <source>
        <dbReference type="EMBL" id="GGL92960.1"/>
    </source>
</evidence>
<name>A0ABQ2GET8_9DEIO</name>
<keyword evidence="2" id="KW-1185">Reference proteome</keyword>
<dbReference type="Proteomes" id="UP000639973">
    <property type="component" value="Unassembled WGS sequence"/>
</dbReference>
<reference evidence="2" key="1">
    <citation type="journal article" date="2019" name="Int. J. Syst. Evol. Microbiol.">
        <title>The Global Catalogue of Microorganisms (GCM) 10K type strain sequencing project: providing services to taxonomists for standard genome sequencing and annotation.</title>
        <authorList>
            <consortium name="The Broad Institute Genomics Platform"/>
            <consortium name="The Broad Institute Genome Sequencing Center for Infectious Disease"/>
            <person name="Wu L."/>
            <person name="Ma J."/>
        </authorList>
    </citation>
    <scope>NUCLEOTIDE SEQUENCE [LARGE SCALE GENOMIC DNA]</scope>
    <source>
        <strain evidence="2">JCM 15442</strain>
    </source>
</reference>
<organism evidence="1 2">
    <name type="scientific">Deinococcus aerolatus</name>
    <dbReference type="NCBI Taxonomy" id="522487"/>
    <lineage>
        <taxon>Bacteria</taxon>
        <taxon>Thermotogati</taxon>
        <taxon>Deinococcota</taxon>
        <taxon>Deinococci</taxon>
        <taxon>Deinococcales</taxon>
        <taxon>Deinococcaceae</taxon>
        <taxon>Deinococcus</taxon>
    </lineage>
</organism>
<dbReference type="EMBL" id="BMOL01000025">
    <property type="protein sequence ID" value="GGL92960.1"/>
    <property type="molecule type" value="Genomic_DNA"/>
</dbReference>
<protein>
    <submittedName>
        <fullName evidence="1">Uncharacterized protein</fullName>
    </submittedName>
</protein>
<proteinExistence type="predicted"/>